<dbReference type="RefSeq" id="WP_167150645.1">
    <property type="nucleotide sequence ID" value="NZ_JAAMOX010000002.1"/>
</dbReference>
<dbReference type="InterPro" id="IPR010982">
    <property type="entry name" value="Lambda_DNA-bd_dom_sf"/>
</dbReference>
<feature type="domain" description="HTH cro/C1-type" evidence="1">
    <location>
        <begin position="12"/>
        <end position="48"/>
    </location>
</feature>
<gene>
    <name evidence="2" type="ORF">FHX76_002140</name>
</gene>
<dbReference type="PROSITE" id="PS50943">
    <property type="entry name" value="HTH_CROC1"/>
    <property type="match status" value="1"/>
</dbReference>
<evidence type="ECO:0000259" key="1">
    <source>
        <dbReference type="PROSITE" id="PS50943"/>
    </source>
</evidence>
<name>A0A7X5R278_9MICO</name>
<reference evidence="2 3" key="1">
    <citation type="submission" date="2020-02" db="EMBL/GenBank/DDBJ databases">
        <title>Sequencing the genomes of 1000 actinobacteria strains.</title>
        <authorList>
            <person name="Klenk H.-P."/>
        </authorList>
    </citation>
    <scope>NUCLEOTIDE SEQUENCE [LARGE SCALE GENOMIC DNA]</scope>
    <source>
        <strain evidence="2 3">DSM 27960</strain>
    </source>
</reference>
<dbReference type="EMBL" id="JAAMOX010000002">
    <property type="protein sequence ID" value="NIH54244.1"/>
    <property type="molecule type" value="Genomic_DNA"/>
</dbReference>
<protein>
    <submittedName>
        <fullName evidence="2">Transcriptional regulator with XRE-family HTH domain</fullName>
    </submittedName>
</protein>
<dbReference type="AlphaFoldDB" id="A0A7X5R278"/>
<dbReference type="SMART" id="SM00530">
    <property type="entry name" value="HTH_XRE"/>
    <property type="match status" value="1"/>
</dbReference>
<dbReference type="GO" id="GO:0003677">
    <property type="term" value="F:DNA binding"/>
    <property type="evidence" value="ECO:0007669"/>
    <property type="project" value="InterPro"/>
</dbReference>
<dbReference type="SUPFAM" id="SSF47413">
    <property type="entry name" value="lambda repressor-like DNA-binding domains"/>
    <property type="match status" value="1"/>
</dbReference>
<sequence>MARHVERMGNTLRVLRQFASMTLADVADEAGTSVAYLSKVERGIFVPTDQYVAMVTAAIAHRLLLNNTSDHE</sequence>
<comment type="caution">
    <text evidence="2">The sequence shown here is derived from an EMBL/GenBank/DDBJ whole genome shotgun (WGS) entry which is preliminary data.</text>
</comment>
<evidence type="ECO:0000313" key="2">
    <source>
        <dbReference type="EMBL" id="NIH54244.1"/>
    </source>
</evidence>
<proteinExistence type="predicted"/>
<dbReference type="Gene3D" id="1.10.260.40">
    <property type="entry name" value="lambda repressor-like DNA-binding domains"/>
    <property type="match status" value="1"/>
</dbReference>
<accession>A0A7X5R278</accession>
<keyword evidence="3" id="KW-1185">Reference proteome</keyword>
<evidence type="ECO:0000313" key="3">
    <source>
        <dbReference type="Proteomes" id="UP000541033"/>
    </source>
</evidence>
<dbReference type="InterPro" id="IPR001387">
    <property type="entry name" value="Cro/C1-type_HTH"/>
</dbReference>
<dbReference type="Proteomes" id="UP000541033">
    <property type="component" value="Unassembled WGS sequence"/>
</dbReference>
<organism evidence="2 3">
    <name type="scientific">Lysinibacter cavernae</name>
    <dbReference type="NCBI Taxonomy" id="1640652"/>
    <lineage>
        <taxon>Bacteria</taxon>
        <taxon>Bacillati</taxon>
        <taxon>Actinomycetota</taxon>
        <taxon>Actinomycetes</taxon>
        <taxon>Micrococcales</taxon>
        <taxon>Microbacteriaceae</taxon>
        <taxon>Lysinibacter</taxon>
    </lineage>
</organism>
<dbReference type="Pfam" id="PF13560">
    <property type="entry name" value="HTH_31"/>
    <property type="match status" value="1"/>
</dbReference>
<dbReference type="CDD" id="cd00093">
    <property type="entry name" value="HTH_XRE"/>
    <property type="match status" value="1"/>
</dbReference>